<keyword evidence="3" id="KW-1185">Reference proteome</keyword>
<feature type="transmembrane region" description="Helical" evidence="1">
    <location>
        <begin position="32"/>
        <end position="50"/>
    </location>
</feature>
<keyword evidence="1" id="KW-1133">Transmembrane helix</keyword>
<comment type="caution">
    <text evidence="2">The sequence shown here is derived from an EMBL/GenBank/DDBJ whole genome shotgun (WGS) entry which is preliminary data.</text>
</comment>
<dbReference type="EMBL" id="JAQIZT010000018">
    <property type="protein sequence ID" value="KAJ6957003.1"/>
    <property type="molecule type" value="Genomic_DNA"/>
</dbReference>
<evidence type="ECO:0000313" key="3">
    <source>
        <dbReference type="Proteomes" id="UP001164929"/>
    </source>
</evidence>
<gene>
    <name evidence="2" type="ORF">NC653_039047</name>
</gene>
<keyword evidence="1" id="KW-0812">Transmembrane</keyword>
<reference evidence="2 3" key="1">
    <citation type="journal article" date="2023" name="Mol. Ecol. Resour.">
        <title>Chromosome-level genome assembly of a triploid poplar Populus alba 'Berolinensis'.</title>
        <authorList>
            <person name="Chen S."/>
            <person name="Yu Y."/>
            <person name="Wang X."/>
            <person name="Wang S."/>
            <person name="Zhang T."/>
            <person name="Zhou Y."/>
            <person name="He R."/>
            <person name="Meng N."/>
            <person name="Wang Y."/>
            <person name="Liu W."/>
            <person name="Liu Z."/>
            <person name="Liu J."/>
            <person name="Guo Q."/>
            <person name="Huang H."/>
            <person name="Sederoff R.R."/>
            <person name="Wang G."/>
            <person name="Qu G."/>
            <person name="Chen S."/>
        </authorList>
    </citation>
    <scope>NUCLEOTIDE SEQUENCE [LARGE SCALE GENOMIC DNA]</scope>
    <source>
        <strain evidence="2">SC-2020</strain>
    </source>
</reference>
<evidence type="ECO:0000256" key="1">
    <source>
        <dbReference type="SAM" id="Phobius"/>
    </source>
</evidence>
<name>A0AAD6LBU7_9ROSI</name>
<sequence length="74" mass="8261">MVRNTVVLRPRHIILGPSTQSIHQISCQSTGLILQLSGIAILGSFGIAGLPMRDFRMLEQYCQNQSELKPDYSM</sequence>
<protein>
    <submittedName>
        <fullName evidence="2">Uncharacterized protein</fullName>
    </submittedName>
</protein>
<dbReference type="Proteomes" id="UP001164929">
    <property type="component" value="Chromosome 18"/>
</dbReference>
<accession>A0AAD6LBU7</accession>
<organism evidence="2 3">
    <name type="scientific">Populus alba x Populus x berolinensis</name>
    <dbReference type="NCBI Taxonomy" id="444605"/>
    <lineage>
        <taxon>Eukaryota</taxon>
        <taxon>Viridiplantae</taxon>
        <taxon>Streptophyta</taxon>
        <taxon>Embryophyta</taxon>
        <taxon>Tracheophyta</taxon>
        <taxon>Spermatophyta</taxon>
        <taxon>Magnoliopsida</taxon>
        <taxon>eudicotyledons</taxon>
        <taxon>Gunneridae</taxon>
        <taxon>Pentapetalae</taxon>
        <taxon>rosids</taxon>
        <taxon>fabids</taxon>
        <taxon>Malpighiales</taxon>
        <taxon>Salicaceae</taxon>
        <taxon>Saliceae</taxon>
        <taxon>Populus</taxon>
    </lineage>
</organism>
<dbReference type="AlphaFoldDB" id="A0AAD6LBU7"/>
<keyword evidence="1" id="KW-0472">Membrane</keyword>
<proteinExistence type="predicted"/>
<evidence type="ECO:0000313" key="2">
    <source>
        <dbReference type="EMBL" id="KAJ6957003.1"/>
    </source>
</evidence>